<dbReference type="GeneID" id="94040509"/>
<evidence type="ECO:0000256" key="3">
    <source>
        <dbReference type="ARBA" id="ARBA00022801"/>
    </source>
</evidence>
<dbReference type="AlphaFoldDB" id="A0A0A2N621"/>
<evidence type="ECO:0000259" key="6">
    <source>
        <dbReference type="SMART" id="SM00479"/>
    </source>
</evidence>
<dbReference type="PANTHER" id="PTHR30231">
    <property type="entry name" value="DNA POLYMERASE III SUBUNIT EPSILON"/>
    <property type="match status" value="1"/>
</dbReference>
<dbReference type="Proteomes" id="UP000830925">
    <property type="component" value="Chromosome"/>
</dbReference>
<keyword evidence="4 7" id="KW-0269">Exonuclease</keyword>
<dbReference type="GO" id="GO:0003887">
    <property type="term" value="F:DNA-directed DNA polymerase activity"/>
    <property type="evidence" value="ECO:0007669"/>
    <property type="project" value="UniProtKB-EC"/>
</dbReference>
<dbReference type="PANTHER" id="PTHR30231:SF4">
    <property type="entry name" value="PROTEIN NEN2"/>
    <property type="match status" value="1"/>
</dbReference>
<dbReference type="EMBL" id="CP096916">
    <property type="protein sequence ID" value="WBM39525.1"/>
    <property type="molecule type" value="Genomic_DNA"/>
</dbReference>
<keyword evidence="3" id="KW-0378">Hydrolase</keyword>
<dbReference type="GO" id="GO:0005829">
    <property type="term" value="C:cytosol"/>
    <property type="evidence" value="ECO:0007669"/>
    <property type="project" value="TreeGrafter"/>
</dbReference>
<dbReference type="KEGG" id="afa:UZ73_15555"/>
<dbReference type="Proteomes" id="UP000245216">
    <property type="component" value="Unassembled WGS sequence"/>
</dbReference>
<dbReference type="InterPro" id="IPR012337">
    <property type="entry name" value="RNaseH-like_sf"/>
</dbReference>
<dbReference type="NCBIfam" id="TIGR00573">
    <property type="entry name" value="dnaq"/>
    <property type="match status" value="1"/>
</dbReference>
<dbReference type="SMART" id="SM00479">
    <property type="entry name" value="EXOIII"/>
    <property type="match status" value="1"/>
</dbReference>
<proteinExistence type="predicted"/>
<dbReference type="EMBL" id="QEXO01000004">
    <property type="protein sequence ID" value="PWE12986.1"/>
    <property type="molecule type" value="Genomic_DNA"/>
</dbReference>
<evidence type="ECO:0000313" key="9">
    <source>
        <dbReference type="EMBL" id="WBM39525.1"/>
    </source>
</evidence>
<evidence type="ECO:0000313" key="7">
    <source>
        <dbReference type="EMBL" id="PWE12986.1"/>
    </source>
</evidence>
<keyword evidence="11" id="KW-1185">Reference proteome</keyword>
<reference evidence="9 11" key="4">
    <citation type="submission" date="2022-05" db="EMBL/GenBank/DDBJ databases">
        <title>Complete sequence of strain NY11312.</title>
        <authorList>
            <person name="Zhou D."/>
        </authorList>
    </citation>
    <scope>NUCLEOTIDE SEQUENCE [LARGE SCALE GENOMIC DNA]</scope>
    <source>
        <strain evidence="9 11">NY11312</strain>
    </source>
</reference>
<dbReference type="EMBL" id="CP095873">
    <property type="protein sequence ID" value="UPL20279.1"/>
    <property type="molecule type" value="Genomic_DNA"/>
</dbReference>
<reference evidence="7 10" key="2">
    <citation type="submission" date="2018-05" db="EMBL/GenBank/DDBJ databases">
        <authorList>
            <person name="Lanie J.A."/>
            <person name="Ng W.-L."/>
            <person name="Kazmierczak K.M."/>
            <person name="Andrzejewski T.M."/>
            <person name="Davidsen T.M."/>
            <person name="Wayne K.J."/>
            <person name="Tettelin H."/>
            <person name="Glass J.I."/>
            <person name="Rusch D."/>
            <person name="Podicherti R."/>
            <person name="Tsui H.-C.T."/>
            <person name="Winkler M.E."/>
        </authorList>
    </citation>
    <scope>NUCLEOTIDE SEQUENCE [LARGE SCALE GENOMIC DNA]</scope>
    <source>
        <strain evidence="7 10">YBY</strain>
    </source>
</reference>
<evidence type="ECO:0000256" key="1">
    <source>
        <dbReference type="ARBA" id="ARBA00012417"/>
    </source>
</evidence>
<evidence type="ECO:0000256" key="2">
    <source>
        <dbReference type="ARBA" id="ARBA00022722"/>
    </source>
</evidence>
<evidence type="ECO:0000256" key="4">
    <source>
        <dbReference type="ARBA" id="ARBA00022839"/>
    </source>
</evidence>
<name>A0A0A2N621_ALCFA</name>
<dbReference type="InterPro" id="IPR006054">
    <property type="entry name" value="DnaQ"/>
</dbReference>
<dbReference type="GO" id="GO:0003677">
    <property type="term" value="F:DNA binding"/>
    <property type="evidence" value="ECO:0007669"/>
    <property type="project" value="InterPro"/>
</dbReference>
<comment type="catalytic activity">
    <reaction evidence="5">
        <text>DNA(n) + a 2'-deoxyribonucleoside 5'-triphosphate = DNA(n+1) + diphosphate</text>
        <dbReference type="Rhea" id="RHEA:22508"/>
        <dbReference type="Rhea" id="RHEA-COMP:17339"/>
        <dbReference type="Rhea" id="RHEA-COMP:17340"/>
        <dbReference type="ChEBI" id="CHEBI:33019"/>
        <dbReference type="ChEBI" id="CHEBI:61560"/>
        <dbReference type="ChEBI" id="CHEBI:173112"/>
        <dbReference type="EC" id="2.7.7.7"/>
    </reaction>
</comment>
<dbReference type="Proteomes" id="UP001211866">
    <property type="component" value="Chromosome"/>
</dbReference>
<dbReference type="InterPro" id="IPR036397">
    <property type="entry name" value="RNaseH_sf"/>
</dbReference>
<dbReference type="InterPro" id="IPR013520">
    <property type="entry name" value="Ribonucl_H"/>
</dbReference>
<organism evidence="7 10">
    <name type="scientific">Alcaligenes faecalis</name>
    <dbReference type="NCBI Taxonomy" id="511"/>
    <lineage>
        <taxon>Bacteria</taxon>
        <taxon>Pseudomonadati</taxon>
        <taxon>Pseudomonadota</taxon>
        <taxon>Betaproteobacteria</taxon>
        <taxon>Burkholderiales</taxon>
        <taxon>Alcaligenaceae</taxon>
        <taxon>Alcaligenes</taxon>
    </lineage>
</organism>
<evidence type="ECO:0000313" key="11">
    <source>
        <dbReference type="Proteomes" id="UP001211866"/>
    </source>
</evidence>
<sequence length="229" mass="25639">MKLLSWLPWRKSSFAARSPSLSWSGVDELALDEAAFTVLDLETSGLEPKRHHIVQMGAVRLENGSIALGNIWSGLVRSQGERSHESLLIHEISPQQQEEGEPLPQLMRDFARYSENTVWVAWDADFDLAFLDRAWPKAGLEQARPLALDLAELAACVLPDWRGRRLGLDDCLKYCGLPVSDRHDALGDALVSAQLMQLLIGRAKQKGILTIGQARRLMQSHKQRQAHAF</sequence>
<feature type="domain" description="Exonuclease" evidence="6">
    <location>
        <begin position="35"/>
        <end position="205"/>
    </location>
</feature>
<dbReference type="RefSeq" id="WP_026484548.1">
    <property type="nucleotide sequence ID" value="NZ_CAXOJJ010000047.1"/>
</dbReference>
<dbReference type="SUPFAM" id="SSF53098">
    <property type="entry name" value="Ribonuclease H-like"/>
    <property type="match status" value="1"/>
</dbReference>
<evidence type="ECO:0000313" key="8">
    <source>
        <dbReference type="EMBL" id="UPL20279.1"/>
    </source>
</evidence>
<dbReference type="Pfam" id="PF00929">
    <property type="entry name" value="RNase_T"/>
    <property type="match status" value="1"/>
</dbReference>
<evidence type="ECO:0000256" key="5">
    <source>
        <dbReference type="ARBA" id="ARBA00049244"/>
    </source>
</evidence>
<keyword evidence="2" id="KW-0540">Nuclease</keyword>
<dbReference type="eggNOG" id="COG0847">
    <property type="taxonomic scope" value="Bacteria"/>
</dbReference>
<reference evidence="8" key="3">
    <citation type="submission" date="2022-04" db="EMBL/GenBank/DDBJ databases">
        <title>Genomic mining of Alcaligenes faecalis D334 producing ectoin and derivatives.</title>
        <authorList>
            <person name="Doan V.T."/>
            <person name="Quach N.T."/>
            <person name="Vu T.-H.-N."/>
            <person name="Phi Q.-T."/>
        </authorList>
    </citation>
    <scope>NUCLEOTIDE SEQUENCE</scope>
    <source>
        <strain evidence="8">D334</strain>
    </source>
</reference>
<dbReference type="GO" id="GO:0006260">
    <property type="term" value="P:DNA replication"/>
    <property type="evidence" value="ECO:0007669"/>
    <property type="project" value="InterPro"/>
</dbReference>
<evidence type="ECO:0000313" key="10">
    <source>
        <dbReference type="Proteomes" id="UP000245216"/>
    </source>
</evidence>
<dbReference type="STRING" id="511.UZ73_15555"/>
<protein>
    <recommendedName>
        <fullName evidence="1">DNA-directed DNA polymerase</fullName>
        <ecNumber evidence="1">2.7.7.7</ecNumber>
    </recommendedName>
</protein>
<dbReference type="Gene3D" id="3.30.420.10">
    <property type="entry name" value="Ribonuclease H-like superfamily/Ribonuclease H"/>
    <property type="match status" value="1"/>
</dbReference>
<dbReference type="GO" id="GO:0008408">
    <property type="term" value="F:3'-5' exonuclease activity"/>
    <property type="evidence" value="ECO:0007669"/>
    <property type="project" value="TreeGrafter"/>
</dbReference>
<dbReference type="CDD" id="cd06127">
    <property type="entry name" value="DEDDh"/>
    <property type="match status" value="1"/>
</dbReference>
<reference evidence="7 10" key="1">
    <citation type="submission" date="2018-05" db="EMBL/GenBank/DDBJ databases">
        <title>Genome Sequence of an Efficient Indole-Degrading Bacterium, Alcaligenes sp.YBY.</title>
        <authorList>
            <person name="Yang B."/>
        </authorList>
    </citation>
    <scope>NUCLEOTIDE SEQUENCE [LARGE SCALE GENOMIC DNA]</scope>
    <source>
        <strain evidence="7 10">YBY</strain>
    </source>
</reference>
<dbReference type="EC" id="2.7.7.7" evidence="1"/>
<accession>A0A0A2N621</accession>
<gene>
    <name evidence="7" type="ORF">DF183_14190</name>
    <name evidence="9" type="ORF">M2J83_06880</name>
    <name evidence="8" type="ORF">MXF72_12690</name>
</gene>